<keyword evidence="1" id="KW-0812">Transmembrane</keyword>
<keyword evidence="1" id="KW-0472">Membrane</keyword>
<reference evidence="2 3" key="1">
    <citation type="journal article" date="2012" name="Stand. Genomic Sci.">
        <title>Genome sequence of the ocean sediment bacterium Saccharomonospora marina type strain (XMU15(T)).</title>
        <authorList>
            <person name="Klenk H.P."/>
            <person name="Lu M."/>
            <person name="Lucas S."/>
            <person name="Lapidus A."/>
            <person name="Copeland A."/>
            <person name="Pitluck S."/>
            <person name="Goodwin L.A."/>
            <person name="Han C."/>
            <person name="Tapia R."/>
            <person name="Brambilla E.M."/>
            <person name="Potter G."/>
            <person name="Land M."/>
            <person name="Ivanova N."/>
            <person name="Rohde M."/>
            <person name="Goker M."/>
            <person name="Detter J.C."/>
            <person name="Li W.J."/>
            <person name="Kyrpides N.C."/>
            <person name="Woyke T."/>
        </authorList>
    </citation>
    <scope>NUCLEOTIDE SEQUENCE [LARGE SCALE GENOMIC DNA]</scope>
    <source>
        <strain evidence="2 3">XMU15</strain>
    </source>
</reference>
<dbReference type="Gene3D" id="3.40.190.10">
    <property type="entry name" value="Periplasmic binding protein-like II"/>
    <property type="match status" value="2"/>
</dbReference>
<evidence type="ECO:0000256" key="1">
    <source>
        <dbReference type="SAM" id="Phobius"/>
    </source>
</evidence>
<sequence length="472" mass="51767">MPEALPSTDHTGQDEEVLMRIRSRSRRTAFAAMAAALALVVSACAGAGGGSGGDGKQTVTIATVANPQMQDIEKLSSRFEEEHPDIDLNFVILPENELRDRVTQDIATEAGQYDVVTIGTYETPIWAENGWLAPLSEYASDPAYDVNDILEPVRAALSYEDTMYAAPFYGESSFLMYRKDLFDKAGLTMPEQPTWQQVAEFAKELDDPRTNTAGICLRGLPGWGEVLAPLNSVMLTFGGHWYDEQWQAQLTSPESKQAVEFYVDLVRQYGEPGAPSAGFSECLTAMGQGNAAMWYDATVAASSLEDPKTSKVAGKIGYVPAPVVKTDHSGWLWAWSLAIPQTSERKDAAWEFVSWATSKEYIKLVGNELGWTRVPPGSRQSTYELPEYQRAAKAFAEPTLNAIRNVDVRQPGVHPQPWVGVQYVAIPEFQDLGTKVSQEISAAIAGRQSVDEALAKGQRYAEQTAKEGGYQK</sequence>
<dbReference type="CDD" id="cd13585">
    <property type="entry name" value="PBP2_TMBP_like"/>
    <property type="match status" value="1"/>
</dbReference>
<organism evidence="2 3">
    <name type="scientific">Saccharomonospora marina XMU15</name>
    <dbReference type="NCBI Taxonomy" id="882083"/>
    <lineage>
        <taxon>Bacteria</taxon>
        <taxon>Bacillati</taxon>
        <taxon>Actinomycetota</taxon>
        <taxon>Actinomycetes</taxon>
        <taxon>Pseudonocardiales</taxon>
        <taxon>Pseudonocardiaceae</taxon>
        <taxon>Saccharomonospora</taxon>
    </lineage>
</organism>
<dbReference type="STRING" id="882083.SacmaDRAFT_4651"/>
<dbReference type="Proteomes" id="UP000004926">
    <property type="component" value="Chromosome"/>
</dbReference>
<dbReference type="Pfam" id="PF01547">
    <property type="entry name" value="SBP_bac_1"/>
    <property type="match status" value="1"/>
</dbReference>
<keyword evidence="2" id="KW-0762">Sugar transport</keyword>
<accession>H5WWZ8</accession>
<dbReference type="SUPFAM" id="SSF53850">
    <property type="entry name" value="Periplasmic binding protein-like II"/>
    <property type="match status" value="1"/>
</dbReference>
<keyword evidence="1" id="KW-1133">Transmembrane helix</keyword>
<keyword evidence="2" id="KW-0813">Transport</keyword>
<dbReference type="InterPro" id="IPR006059">
    <property type="entry name" value="SBP"/>
</dbReference>
<keyword evidence="3" id="KW-1185">Reference proteome</keyword>
<gene>
    <name evidence="2" type="ORF">SacmaDRAFT_4651</name>
</gene>
<dbReference type="InterPro" id="IPR050490">
    <property type="entry name" value="Bact_solute-bd_prot1"/>
</dbReference>
<evidence type="ECO:0000313" key="3">
    <source>
        <dbReference type="Proteomes" id="UP000004926"/>
    </source>
</evidence>
<name>H5WWZ8_9PSEU</name>
<dbReference type="eggNOG" id="COG1653">
    <property type="taxonomic scope" value="Bacteria"/>
</dbReference>
<dbReference type="EMBL" id="CM001439">
    <property type="protein sequence ID" value="EHR52826.1"/>
    <property type="molecule type" value="Genomic_DNA"/>
</dbReference>
<dbReference type="PANTHER" id="PTHR43649:SF12">
    <property type="entry name" value="DIACETYLCHITOBIOSE BINDING PROTEIN DASA"/>
    <property type="match status" value="1"/>
</dbReference>
<proteinExistence type="predicted"/>
<dbReference type="HOGENOM" id="CLU_031285_9_0_11"/>
<feature type="transmembrane region" description="Helical" evidence="1">
    <location>
        <begin position="29"/>
        <end position="49"/>
    </location>
</feature>
<dbReference type="AlphaFoldDB" id="H5WWZ8"/>
<protein>
    <submittedName>
        <fullName evidence="2">ABC-type sugar transport system, periplasmic component</fullName>
    </submittedName>
</protein>
<evidence type="ECO:0000313" key="2">
    <source>
        <dbReference type="EMBL" id="EHR52826.1"/>
    </source>
</evidence>
<dbReference type="PANTHER" id="PTHR43649">
    <property type="entry name" value="ARABINOSE-BINDING PROTEIN-RELATED"/>
    <property type="match status" value="1"/>
</dbReference>